<evidence type="ECO:0000313" key="3">
    <source>
        <dbReference type="EMBL" id="TRZ24044.1"/>
    </source>
</evidence>
<gene>
    <name evidence="3" type="ORF">HGM15179_003096</name>
</gene>
<dbReference type="EMBL" id="SWJQ01000055">
    <property type="protein sequence ID" value="TRZ24044.1"/>
    <property type="molecule type" value="Genomic_DNA"/>
</dbReference>
<proteinExistence type="predicted"/>
<protein>
    <recommendedName>
        <fullName evidence="2">DE-cadherin-like Ig-like domain-containing protein</fullName>
    </recommendedName>
</protein>
<dbReference type="OrthoDB" id="9906972at2759"/>
<name>A0A8K1GRM5_9PASS</name>
<evidence type="ECO:0000256" key="1">
    <source>
        <dbReference type="SAM" id="MobiDB-lite"/>
    </source>
</evidence>
<evidence type="ECO:0000259" key="2">
    <source>
        <dbReference type="Pfam" id="PF24811"/>
    </source>
</evidence>
<comment type="caution">
    <text evidence="3">The sequence shown here is derived from an EMBL/GenBank/DDBJ whole genome shotgun (WGS) entry which is preliminary data.</text>
</comment>
<feature type="domain" description="DE-cadherin-like Ig-like" evidence="2">
    <location>
        <begin position="210"/>
        <end position="297"/>
    </location>
</feature>
<keyword evidence="4" id="KW-1185">Reference proteome</keyword>
<reference evidence="3" key="1">
    <citation type="submission" date="2019-04" db="EMBL/GenBank/DDBJ databases">
        <title>Genome assembly of Zosterops borbonicus 15179.</title>
        <authorList>
            <person name="Leroy T."/>
            <person name="Anselmetti Y."/>
            <person name="Tilak M.-K."/>
            <person name="Nabholz B."/>
        </authorList>
    </citation>
    <scope>NUCLEOTIDE SEQUENCE</scope>
    <source>
        <strain evidence="3">HGM_15179</strain>
        <tissue evidence="3">Muscle</tissue>
    </source>
</reference>
<dbReference type="Proteomes" id="UP000796761">
    <property type="component" value="Unassembled WGS sequence"/>
</dbReference>
<feature type="compositionally biased region" description="Basic and acidic residues" evidence="1">
    <location>
        <begin position="68"/>
        <end position="86"/>
    </location>
</feature>
<dbReference type="AlphaFoldDB" id="A0A8K1GRM5"/>
<dbReference type="InterPro" id="IPR056370">
    <property type="entry name" value="Shg-like_Ig-like"/>
</dbReference>
<evidence type="ECO:0000313" key="4">
    <source>
        <dbReference type="Proteomes" id="UP000796761"/>
    </source>
</evidence>
<accession>A0A8K1GRM5</accession>
<feature type="region of interest" description="Disordered" evidence="1">
    <location>
        <begin position="22"/>
        <end position="86"/>
    </location>
</feature>
<dbReference type="Pfam" id="PF24811">
    <property type="entry name" value="Ig_Shg"/>
    <property type="match status" value="1"/>
</dbReference>
<sequence length="327" mass="35909">MRCARLPGLVAGPLSAVLNEPRSRSHPVLSRPVPSCPATAAQGHSERVESALPVSLPMSGTSQHKKARERDPQATDIRGKSDQNSWDRWDELARTGVLTHPRSSSRNFSSAPQATASSISTSLLSYNGETESTRKNDTLIWKWGTGSEDGHVGLVPTTKRYFILNDNSGLLTIKEGTPPGTYNIRVRVIDGVWPDVISTVKVIVKEIKDDALHNAGSVRIKGITPEEFISQSPEKQSKYYQMKKLLSEIISVQLANVHIFSVLNSPSPIRGVDIWFAVYGPPYYKAEKLNGNVAASRAWPTERQDESRSISVSCFQHISTFGGFIGD</sequence>
<organism evidence="3 4">
    <name type="scientific">Zosterops borbonicus</name>
    <dbReference type="NCBI Taxonomy" id="364589"/>
    <lineage>
        <taxon>Eukaryota</taxon>
        <taxon>Metazoa</taxon>
        <taxon>Chordata</taxon>
        <taxon>Craniata</taxon>
        <taxon>Vertebrata</taxon>
        <taxon>Euteleostomi</taxon>
        <taxon>Archelosauria</taxon>
        <taxon>Archosauria</taxon>
        <taxon>Dinosauria</taxon>
        <taxon>Saurischia</taxon>
        <taxon>Theropoda</taxon>
        <taxon>Coelurosauria</taxon>
        <taxon>Aves</taxon>
        <taxon>Neognathae</taxon>
        <taxon>Neoaves</taxon>
        <taxon>Telluraves</taxon>
        <taxon>Australaves</taxon>
        <taxon>Passeriformes</taxon>
        <taxon>Sylvioidea</taxon>
        <taxon>Zosteropidae</taxon>
        <taxon>Zosterops</taxon>
    </lineage>
</organism>